<dbReference type="GO" id="GO:0097367">
    <property type="term" value="F:carbohydrate derivative binding"/>
    <property type="evidence" value="ECO:0007669"/>
    <property type="project" value="InterPro"/>
</dbReference>
<dbReference type="Pfam" id="PF01380">
    <property type="entry name" value="SIS"/>
    <property type="match status" value="2"/>
</dbReference>
<gene>
    <name evidence="3" type="ORF">C4F51_06150</name>
</gene>
<dbReference type="PROSITE" id="PS51464">
    <property type="entry name" value="SIS"/>
    <property type="match status" value="2"/>
</dbReference>
<keyword evidence="1" id="KW-0677">Repeat</keyword>
<dbReference type="SUPFAM" id="SSF53697">
    <property type="entry name" value="SIS domain"/>
    <property type="match status" value="1"/>
</dbReference>
<dbReference type="EMBL" id="PRDL01000001">
    <property type="protein sequence ID" value="MBE8716771.1"/>
    <property type="molecule type" value="Genomic_DNA"/>
</dbReference>
<feature type="domain" description="SIS" evidence="2">
    <location>
        <begin position="42"/>
        <end position="183"/>
    </location>
</feature>
<dbReference type="InterPro" id="IPR046348">
    <property type="entry name" value="SIS_dom_sf"/>
</dbReference>
<dbReference type="CDD" id="cd05009">
    <property type="entry name" value="SIS_GlmS_GlmD_2"/>
    <property type="match status" value="1"/>
</dbReference>
<dbReference type="InterPro" id="IPR035466">
    <property type="entry name" value="GlmS/AgaS_SIS"/>
</dbReference>
<dbReference type="Proteomes" id="UP000652567">
    <property type="component" value="Unassembled WGS sequence"/>
</dbReference>
<evidence type="ECO:0000259" key="2">
    <source>
        <dbReference type="PROSITE" id="PS51464"/>
    </source>
</evidence>
<dbReference type="CDD" id="cd05008">
    <property type="entry name" value="SIS_GlmS_GlmD_1"/>
    <property type="match status" value="1"/>
</dbReference>
<reference evidence="3" key="1">
    <citation type="submission" date="2018-07" db="EMBL/GenBank/DDBJ databases">
        <title>Genome assembly of strain Ka43.</title>
        <authorList>
            <person name="Kukolya J."/>
            <person name="Nagy I."/>
            <person name="Horvath B."/>
            <person name="Toth A."/>
        </authorList>
    </citation>
    <scope>NUCLEOTIDE SEQUENCE</scope>
    <source>
        <strain evidence="3">KB43</strain>
    </source>
</reference>
<accession>A0A928YSU5</accession>
<protein>
    <submittedName>
        <fullName evidence="3">SIS domain-containing protein</fullName>
    </submittedName>
</protein>
<dbReference type="PANTHER" id="PTHR10937:SF8">
    <property type="entry name" value="AMINOTRANSFERASE-RELATED"/>
    <property type="match status" value="1"/>
</dbReference>
<proteinExistence type="predicted"/>
<dbReference type="InterPro" id="IPR001347">
    <property type="entry name" value="SIS_dom"/>
</dbReference>
<dbReference type="RefSeq" id="WP_193908098.1">
    <property type="nucleotide sequence ID" value="NZ_PRDL01000001.1"/>
</dbReference>
<comment type="caution">
    <text evidence="3">The sequence shown here is derived from an EMBL/GenBank/DDBJ whole genome shotgun (WGS) entry which is preliminary data.</text>
</comment>
<evidence type="ECO:0000313" key="4">
    <source>
        <dbReference type="Proteomes" id="UP000652567"/>
    </source>
</evidence>
<evidence type="ECO:0000313" key="3">
    <source>
        <dbReference type="EMBL" id="MBE8716771.1"/>
    </source>
</evidence>
<dbReference type="InterPro" id="IPR035490">
    <property type="entry name" value="GlmS/FrlB_SIS"/>
</dbReference>
<dbReference type="GO" id="GO:1901135">
    <property type="term" value="P:carbohydrate derivative metabolic process"/>
    <property type="evidence" value="ECO:0007669"/>
    <property type="project" value="InterPro"/>
</dbReference>
<sequence length="352" mass="37178">MSSTPDTTAIQPETTLMFQEAADAAAVVARQLTENAPLLKAAVERIKAFAPNAIVTCARGSSDHAATYAKYLFETRVGLLTSSAAPSVTSIYSARQRLEGTLYIAISQSGKSPDLLASVTQAKEAGALTLAFVNVEDSPLAALVDIVIPLRAGAEKSVAATKSYLGTLAAILQLVAVWSDDQPLQQTVQALPQALGKAWQCDWQSAVDTLRDARNLFVIGRGIGFGAAQEAALKLKETCGLHAEAFSAAEVKHGPMAIVGEGFPVLIFSQQDQTTVSTDALIDDFQARNAKLMVASEGYQGPGALPVVDQADPVIAPLLAVQSFYRMANALSIARGYNPDQPPHLRKVTETV</sequence>
<keyword evidence="4" id="KW-1185">Reference proteome</keyword>
<dbReference type="AlphaFoldDB" id="A0A928YSU5"/>
<dbReference type="PANTHER" id="PTHR10937">
    <property type="entry name" value="GLUCOSAMINE--FRUCTOSE-6-PHOSPHATE AMINOTRANSFERASE, ISOMERIZING"/>
    <property type="match status" value="1"/>
</dbReference>
<organism evidence="3 4">
    <name type="scientific">Cellvibrio polysaccharolyticus</name>
    <dbReference type="NCBI Taxonomy" id="2082724"/>
    <lineage>
        <taxon>Bacteria</taxon>
        <taxon>Pseudomonadati</taxon>
        <taxon>Pseudomonadota</taxon>
        <taxon>Gammaproteobacteria</taxon>
        <taxon>Cellvibrionales</taxon>
        <taxon>Cellvibrionaceae</taxon>
        <taxon>Cellvibrio</taxon>
    </lineage>
</organism>
<dbReference type="Gene3D" id="3.40.50.10490">
    <property type="entry name" value="Glucose-6-phosphate isomerase like protein, domain 1"/>
    <property type="match status" value="2"/>
</dbReference>
<evidence type="ECO:0000256" key="1">
    <source>
        <dbReference type="ARBA" id="ARBA00022737"/>
    </source>
</evidence>
<feature type="domain" description="SIS" evidence="2">
    <location>
        <begin position="206"/>
        <end position="342"/>
    </location>
</feature>
<name>A0A928YSU5_9GAMM</name>